<feature type="domain" description="AAA" evidence="1">
    <location>
        <begin position="123"/>
        <end position="268"/>
    </location>
</feature>
<reference evidence="2 3" key="1">
    <citation type="submission" date="2023-08" db="EMBL/GenBank/DDBJ databases">
        <authorList>
            <person name="Park J.-S."/>
        </authorList>
    </citation>
    <scope>NUCLEOTIDE SEQUENCE [LARGE SCALE GENOMIC DNA]</scope>
    <source>
        <strain evidence="2 3">2205SS18-9</strain>
    </source>
</reference>
<organism evidence="2 3">
    <name type="scientific">Chengkuizengella axinellae</name>
    <dbReference type="NCBI Taxonomy" id="3064388"/>
    <lineage>
        <taxon>Bacteria</taxon>
        <taxon>Bacillati</taxon>
        <taxon>Bacillota</taxon>
        <taxon>Bacilli</taxon>
        <taxon>Bacillales</taxon>
        <taxon>Paenibacillaceae</taxon>
        <taxon>Chengkuizengella</taxon>
    </lineage>
</organism>
<dbReference type="InterPro" id="IPR027417">
    <property type="entry name" value="P-loop_NTPase"/>
</dbReference>
<comment type="caution">
    <text evidence="2">The sequence shown here is derived from an EMBL/GenBank/DDBJ whole genome shotgun (WGS) entry which is preliminary data.</text>
</comment>
<dbReference type="Pfam" id="PF13614">
    <property type="entry name" value="AAA_31"/>
    <property type="match status" value="1"/>
</dbReference>
<gene>
    <name evidence="2" type="ORF">Q5Y73_08250</name>
</gene>
<sequence>MDKISIIIASSDLEYVEALSRFFISSGFGEKFSILFFTEEPLLREYIQCNEVDVLLIDEVWLSIVSTYQMYIQILSESNEDLDSDYPTHYKYQPIDELLLSIKKSCFELKKTNNREKKNELKTKVVSIFSPAGGSGKTTLAMNLTKQITSFQQQVVYISLETFYAPQFTLSNTEETNTFSKLIYYLKTNPNVLQNNLEEYTQFHSSLHCDFIQPSLCWQDMMDIQLNDMKKLIQFIKETNKYNYIVIDCSTSLHERILGALQESDYILNLVLDDIQCILKMKQWSQQSGTVNGVSLNEVFSASTKCILNKQTNDLTNNIKKHDVKIDGNLPYIPEWKSTQHIDQILTEEIYNQHVIQIFKQWLQ</sequence>
<dbReference type="SUPFAM" id="SSF52540">
    <property type="entry name" value="P-loop containing nucleoside triphosphate hydrolases"/>
    <property type="match status" value="1"/>
</dbReference>
<dbReference type="Gene3D" id="3.40.50.10850">
    <property type="entry name" value="Ntrc-like two-domain protein"/>
    <property type="match status" value="1"/>
</dbReference>
<dbReference type="InterPro" id="IPR025669">
    <property type="entry name" value="AAA_dom"/>
</dbReference>
<keyword evidence="3" id="KW-1185">Reference proteome</keyword>
<evidence type="ECO:0000313" key="3">
    <source>
        <dbReference type="Proteomes" id="UP001231941"/>
    </source>
</evidence>
<proteinExistence type="predicted"/>
<evidence type="ECO:0000259" key="1">
    <source>
        <dbReference type="Pfam" id="PF13614"/>
    </source>
</evidence>
<dbReference type="Proteomes" id="UP001231941">
    <property type="component" value="Unassembled WGS sequence"/>
</dbReference>
<dbReference type="Gene3D" id="3.40.50.300">
    <property type="entry name" value="P-loop containing nucleotide triphosphate hydrolases"/>
    <property type="match status" value="1"/>
</dbReference>
<evidence type="ECO:0000313" key="2">
    <source>
        <dbReference type="EMBL" id="MDP5274094.1"/>
    </source>
</evidence>
<dbReference type="RefSeq" id="WP_305991384.1">
    <property type="nucleotide sequence ID" value="NZ_JAVAMP010000002.1"/>
</dbReference>
<name>A0ABT9IZ75_9BACL</name>
<dbReference type="EMBL" id="JAVAMP010000002">
    <property type="protein sequence ID" value="MDP5274094.1"/>
    <property type="molecule type" value="Genomic_DNA"/>
</dbReference>
<protein>
    <submittedName>
        <fullName evidence="2">AAA family ATPase</fullName>
    </submittedName>
</protein>
<accession>A0ABT9IZ75</accession>